<keyword evidence="2" id="KW-1185">Reference proteome</keyword>
<proteinExistence type="predicted"/>
<name>A0ACD1HJQ1_9EURO</name>
<evidence type="ECO:0000313" key="1">
    <source>
        <dbReference type="EMBL" id="RAH73697.1"/>
    </source>
</evidence>
<reference evidence="1" key="1">
    <citation type="submission" date="2018-02" db="EMBL/GenBank/DDBJ databases">
        <title>The genomes of Aspergillus section Nigri reveals drivers in fungal speciation.</title>
        <authorList>
            <consortium name="DOE Joint Genome Institute"/>
            <person name="Vesth T.C."/>
            <person name="Nybo J."/>
            <person name="Theobald S."/>
            <person name="Brandl J."/>
            <person name="Frisvad J.C."/>
            <person name="Nielsen K.F."/>
            <person name="Lyhne E.K."/>
            <person name="Kogle M.E."/>
            <person name="Kuo A."/>
            <person name="Riley R."/>
            <person name="Clum A."/>
            <person name="Nolan M."/>
            <person name="Lipzen A."/>
            <person name="Salamov A."/>
            <person name="Henrissat B."/>
            <person name="Wiebenga A."/>
            <person name="De vries R.P."/>
            <person name="Grigoriev I.V."/>
            <person name="Mortensen U.H."/>
            <person name="Andersen M.R."/>
            <person name="Baker S.E."/>
        </authorList>
    </citation>
    <scope>NUCLEOTIDE SEQUENCE</scope>
    <source>
        <strain evidence="1">CBS 121060</strain>
    </source>
</reference>
<accession>A0ACD1HJQ1</accession>
<dbReference type="Proteomes" id="UP000249661">
    <property type="component" value="Unassembled WGS sequence"/>
</dbReference>
<organism evidence="1 2">
    <name type="scientific">Aspergillus aculeatinus CBS 121060</name>
    <dbReference type="NCBI Taxonomy" id="1448322"/>
    <lineage>
        <taxon>Eukaryota</taxon>
        <taxon>Fungi</taxon>
        <taxon>Dikarya</taxon>
        <taxon>Ascomycota</taxon>
        <taxon>Pezizomycotina</taxon>
        <taxon>Eurotiomycetes</taxon>
        <taxon>Eurotiomycetidae</taxon>
        <taxon>Eurotiales</taxon>
        <taxon>Aspergillaceae</taxon>
        <taxon>Aspergillus</taxon>
        <taxon>Aspergillus subgen. Circumdati</taxon>
    </lineage>
</organism>
<protein>
    <submittedName>
        <fullName evidence="1">SGS-domain-containing protein</fullName>
    </submittedName>
</protein>
<evidence type="ECO:0000313" key="2">
    <source>
        <dbReference type="Proteomes" id="UP000249661"/>
    </source>
</evidence>
<gene>
    <name evidence="1" type="ORF">BO66DRAFT_468551</name>
</gene>
<dbReference type="EMBL" id="KZ824938">
    <property type="protein sequence ID" value="RAH73697.1"/>
    <property type="molecule type" value="Genomic_DNA"/>
</dbReference>
<sequence>MDAASQGDAACTQSDYPRALLHYTTALLASPRAPAYYIKRSTAFSRLKPADSLAALRDAEVAVLQARERGKRELILAAQMRRAVALFQLGRFGDAGFVFGLVDEKVNGPADKAKAADGKGTGVEDKLMSAMSVANKPAGSKNGFEQELPIWLLKVKGRLGKLAEEGCADEKVVGVTVGEVPEGVQVPTERELRGQLESLKGGKAVSSQDGIVAGGKESAGAGAGAKTPAPAPAPAHAAVTTAAATVRHEWYQSQDQVVVTLYIKGVPKDRLDVDLKSDSASLQFPLPSGAQYDFTLDPLFAPIDPSASKATVMSTKIELVLRKQTPGQKWSALESTPSTIKLADRQAATAAAAASSMAAGNPNTASGPAYPTSSRHGAKDWDKLASTLTAKAPKDSQPDDKSVGDGDGDDEGNDSDGGDAVDSFFKKLYANADPDTRRAMMKSYIESQGTSLSTNWEEVRQGPVKVSPPSD</sequence>